<dbReference type="RefSeq" id="XP_044716002.1">
    <property type="nucleotide sequence ID" value="XM_044868647.1"/>
</dbReference>
<protein>
    <submittedName>
        <fullName evidence="2">GDSL-like lipase/Acylhydrolase family domain-containing protein</fullName>
    </submittedName>
</protein>
<dbReference type="InterPro" id="IPR036514">
    <property type="entry name" value="SGNH_hydro_sf"/>
</dbReference>
<evidence type="ECO:0000313" key="3">
    <source>
        <dbReference type="Proteomes" id="UP000824596"/>
    </source>
</evidence>
<dbReference type="InterPro" id="IPR013830">
    <property type="entry name" value="SGNH_hydro"/>
</dbReference>
<sequence>MSIKHLQLAALTGGSASLLFIFLLLGAHVLPALAASGIITAAAPIKIMPLGDSITYGRTGSSTLAGYRGPLFALLQQSGYHIDFVGSMHSGIGLADPDNEGHPGITVRGLDSIVEAFHLVQNTAPQMILLHIGTNNMYNDKTAKMAPNDLTKLVKDTHAQAPNARILLASIIFSTDPHINARIRRYNQQVEATVRKLSGQGLPIVHVDMSKAITPVFMVDLIDKVHPNDAGYQKMAQVWMNALQKVLPKPKAKMPC</sequence>
<keyword evidence="3" id="KW-1185">Reference proteome</keyword>
<evidence type="ECO:0000259" key="1">
    <source>
        <dbReference type="Pfam" id="PF13472"/>
    </source>
</evidence>
<dbReference type="Gene3D" id="3.40.50.1110">
    <property type="entry name" value="SGNH hydrolase"/>
    <property type="match status" value="1"/>
</dbReference>
<proteinExistence type="predicted"/>
<dbReference type="AlphaFoldDB" id="A0A9P8SE06"/>
<reference evidence="2" key="1">
    <citation type="submission" date="2021-09" db="EMBL/GenBank/DDBJ databases">
        <title>A high-quality genome of the endoparasitic fungus Hirsutella rhossiliensis with a comparison of Hirsutella genomes reveals transposable elements contributing to genome size variation.</title>
        <authorList>
            <person name="Lin R."/>
            <person name="Jiao Y."/>
            <person name="Sun X."/>
            <person name="Ling J."/>
            <person name="Xie B."/>
            <person name="Cheng X."/>
        </authorList>
    </citation>
    <scope>NUCLEOTIDE SEQUENCE</scope>
    <source>
        <strain evidence="2">HR02</strain>
    </source>
</reference>
<accession>A0A9P8SE06</accession>
<dbReference type="Pfam" id="PF13472">
    <property type="entry name" value="Lipase_GDSL_2"/>
    <property type="match status" value="1"/>
</dbReference>
<dbReference type="InterPro" id="IPR051532">
    <property type="entry name" value="Ester_Hydrolysis_Enzymes"/>
</dbReference>
<comment type="caution">
    <text evidence="2">The sequence shown here is derived from an EMBL/GenBank/DDBJ whole genome shotgun (WGS) entry which is preliminary data.</text>
</comment>
<organism evidence="2 3">
    <name type="scientific">Hirsutella rhossiliensis</name>
    <dbReference type="NCBI Taxonomy" id="111463"/>
    <lineage>
        <taxon>Eukaryota</taxon>
        <taxon>Fungi</taxon>
        <taxon>Dikarya</taxon>
        <taxon>Ascomycota</taxon>
        <taxon>Pezizomycotina</taxon>
        <taxon>Sordariomycetes</taxon>
        <taxon>Hypocreomycetidae</taxon>
        <taxon>Hypocreales</taxon>
        <taxon>Ophiocordycipitaceae</taxon>
        <taxon>Hirsutella</taxon>
    </lineage>
</organism>
<dbReference type="CDD" id="cd01833">
    <property type="entry name" value="XynB_like"/>
    <property type="match status" value="1"/>
</dbReference>
<dbReference type="OrthoDB" id="3915838at2759"/>
<dbReference type="EMBL" id="JAIZPD010000015">
    <property type="protein sequence ID" value="KAH0958489.1"/>
    <property type="molecule type" value="Genomic_DNA"/>
</dbReference>
<dbReference type="GeneID" id="68359305"/>
<feature type="domain" description="SGNH hydrolase-type esterase" evidence="1">
    <location>
        <begin position="50"/>
        <end position="233"/>
    </location>
</feature>
<evidence type="ECO:0000313" key="2">
    <source>
        <dbReference type="EMBL" id="KAH0958489.1"/>
    </source>
</evidence>
<dbReference type="Proteomes" id="UP000824596">
    <property type="component" value="Unassembled WGS sequence"/>
</dbReference>
<name>A0A9P8SE06_9HYPO</name>
<dbReference type="PANTHER" id="PTHR30383">
    <property type="entry name" value="THIOESTERASE 1/PROTEASE 1/LYSOPHOSPHOLIPASE L1"/>
    <property type="match status" value="1"/>
</dbReference>
<gene>
    <name evidence="2" type="ORF">HRG_10176</name>
</gene>
<dbReference type="PANTHER" id="PTHR30383:SF5">
    <property type="entry name" value="SGNH HYDROLASE-TYPE ESTERASE DOMAIN-CONTAINING PROTEIN"/>
    <property type="match status" value="1"/>
</dbReference>
<dbReference type="GO" id="GO:0004622">
    <property type="term" value="F:phosphatidylcholine lysophospholipase activity"/>
    <property type="evidence" value="ECO:0007669"/>
    <property type="project" value="TreeGrafter"/>
</dbReference>
<dbReference type="SUPFAM" id="SSF52266">
    <property type="entry name" value="SGNH hydrolase"/>
    <property type="match status" value="1"/>
</dbReference>